<protein>
    <submittedName>
        <fullName evidence="1">Uncharacterized protein</fullName>
    </submittedName>
</protein>
<dbReference type="RefSeq" id="WP_089064762.1">
    <property type="nucleotide sequence ID" value="NZ_CP022316.1"/>
</dbReference>
<gene>
    <name evidence="1" type="ORF">CFK39_06385</name>
</gene>
<reference evidence="2" key="1">
    <citation type="submission" date="2017-07" db="EMBL/GenBank/DDBJ databases">
        <title>Brachybacterium sp. VR2415.</title>
        <authorList>
            <person name="Tak E.J."/>
            <person name="Bae J.-W."/>
        </authorList>
    </citation>
    <scope>NUCLEOTIDE SEQUENCE [LARGE SCALE GENOMIC DNA]</scope>
    <source>
        <strain evidence="2">VR2415</strain>
    </source>
</reference>
<name>A0A220UC61_9MICO</name>
<proteinExistence type="predicted"/>
<evidence type="ECO:0000313" key="2">
    <source>
        <dbReference type="Proteomes" id="UP000198398"/>
    </source>
</evidence>
<dbReference type="OrthoDB" id="4793304at2"/>
<organism evidence="1 2">
    <name type="scientific">Brachybacterium avium</name>
    <dbReference type="NCBI Taxonomy" id="2017485"/>
    <lineage>
        <taxon>Bacteria</taxon>
        <taxon>Bacillati</taxon>
        <taxon>Actinomycetota</taxon>
        <taxon>Actinomycetes</taxon>
        <taxon>Micrococcales</taxon>
        <taxon>Dermabacteraceae</taxon>
        <taxon>Brachybacterium</taxon>
    </lineage>
</organism>
<dbReference type="Proteomes" id="UP000198398">
    <property type="component" value="Chromosome"/>
</dbReference>
<accession>A0A220UC61</accession>
<evidence type="ECO:0000313" key="1">
    <source>
        <dbReference type="EMBL" id="ASK65521.1"/>
    </source>
</evidence>
<dbReference type="KEGG" id="brv:CFK39_06385"/>
<keyword evidence="2" id="KW-1185">Reference proteome</keyword>
<dbReference type="EMBL" id="CP022316">
    <property type="protein sequence ID" value="ASK65521.1"/>
    <property type="molecule type" value="Genomic_DNA"/>
</dbReference>
<dbReference type="AlphaFoldDB" id="A0A220UC61"/>
<sequence>MAGKKLVPGSGRASTAMNAAKWAIPLLAAGARWISAHPEVWESVKEQAAKLQRTTTSKPDGVLATVAILREQVDYLEGSADDAGETRRAQEWAKRLDSCERAAQLLKAPGATRKDRKALKERTEALRSEIFEAYIEEMGEDAEERTGA</sequence>